<dbReference type="InterPro" id="IPR009019">
    <property type="entry name" value="KH_sf_prok-type"/>
</dbReference>
<evidence type="ECO:0000256" key="7">
    <source>
        <dbReference type="SAM" id="MobiDB-lite"/>
    </source>
</evidence>
<dbReference type="OrthoDB" id="10248446at2759"/>
<keyword evidence="3" id="KW-0689">Ribosomal protein</keyword>
<dbReference type="InterPro" id="IPR001351">
    <property type="entry name" value="Ribosomal_uS3_C"/>
</dbReference>
<dbReference type="InterPro" id="IPR057258">
    <property type="entry name" value="Ribosomal_uS3"/>
</dbReference>
<protein>
    <recommendedName>
        <fullName evidence="5">Small ribosomal subunit protein uS3</fullName>
    </recommendedName>
    <alternativeName>
        <fullName evidence="6">40S ribosomal protein S3</fullName>
    </alternativeName>
</protein>
<dbReference type="EMBL" id="LWCA01000126">
    <property type="protein sequence ID" value="OAF70637.1"/>
    <property type="molecule type" value="Genomic_DNA"/>
</dbReference>
<dbReference type="GO" id="GO:0005634">
    <property type="term" value="C:nucleus"/>
    <property type="evidence" value="ECO:0007669"/>
    <property type="project" value="TreeGrafter"/>
</dbReference>
<dbReference type="Gene3D" id="3.30.1140.32">
    <property type="entry name" value="Ribosomal protein S3, C-terminal domain"/>
    <property type="match status" value="1"/>
</dbReference>
<evidence type="ECO:0000259" key="9">
    <source>
        <dbReference type="Pfam" id="PF10058"/>
    </source>
</evidence>
<evidence type="ECO:0000256" key="4">
    <source>
        <dbReference type="ARBA" id="ARBA00023274"/>
    </source>
</evidence>
<dbReference type="SUPFAM" id="SSF54821">
    <property type="entry name" value="Ribosomal protein S3 C-terminal domain"/>
    <property type="match status" value="1"/>
</dbReference>
<dbReference type="Pfam" id="PF10058">
    <property type="entry name" value="Zn_ribbon_10"/>
    <property type="match status" value="1"/>
</dbReference>
<dbReference type="Gene3D" id="3.30.300.20">
    <property type="match status" value="1"/>
</dbReference>
<sequence>MDSACNVKRIFVERGLRHAEVDELIKRELSEYGYSHCELLQLKDTLQVIIHLTKVQGLMSDDRIFLTELQIFMQKRFNLEKIEINVAQVKPRGLCAVAQCESLKYKLKGGLMARRACYGILRFIMESGAVGVEIVISGKLRGQRARSMKFCDGLMIHSGHHTKYYVSNAVQHISMKQGVLGMRIKIMLPYDPKEGVEIQRPDVVTIHDFKEEEHFEFPPKTNVYVESDKTDDKDQYNDIMAIYLIKRFLDYFFNRYLKRSNSSFTLYNDTKNKLLETIMERETYNKAKELIDKYTKKDENKSISLILLIRLLVILDETKQLVEPDVSNIEKSRETEKIELIRPILSRNRSIMERFLDFILGDGPQNRFALICQNCFSHNGMSLIEEADYLSYRCCYCNYPNNPKLRESRKPYQMHNVDSKNDFPSNINRSQSLPRI</sequence>
<feature type="domain" description="Lunapark zinc ribbon" evidence="9">
    <location>
        <begin position="352"/>
        <end position="399"/>
    </location>
</feature>
<dbReference type="GO" id="GO:2001235">
    <property type="term" value="P:positive regulation of apoptotic signaling pathway"/>
    <property type="evidence" value="ECO:0007669"/>
    <property type="project" value="TreeGrafter"/>
</dbReference>
<evidence type="ECO:0000313" key="10">
    <source>
        <dbReference type="EMBL" id="OAF70637.1"/>
    </source>
</evidence>
<dbReference type="FunFam" id="3.30.1140.32:FF:000013">
    <property type="entry name" value="40S ribosomal protein S3"/>
    <property type="match status" value="1"/>
</dbReference>
<dbReference type="GO" id="GO:0006412">
    <property type="term" value="P:translation"/>
    <property type="evidence" value="ECO:0007669"/>
    <property type="project" value="InterPro"/>
</dbReference>
<dbReference type="SUPFAM" id="SSF54814">
    <property type="entry name" value="Prokaryotic type KH domain (KH-domain type II)"/>
    <property type="match status" value="1"/>
</dbReference>
<dbReference type="NCBIfam" id="TIGR01008">
    <property type="entry name" value="uS3_euk_arch"/>
    <property type="match status" value="1"/>
</dbReference>
<comment type="caution">
    <text evidence="10">The sequence shown here is derived from an EMBL/GenBank/DDBJ whole genome shotgun (WGS) entry which is preliminary data.</text>
</comment>
<dbReference type="GO" id="GO:0003735">
    <property type="term" value="F:structural constituent of ribosome"/>
    <property type="evidence" value="ECO:0007669"/>
    <property type="project" value="InterPro"/>
</dbReference>
<keyword evidence="4" id="KW-0687">Ribonucleoprotein</keyword>
<evidence type="ECO:0000256" key="6">
    <source>
        <dbReference type="ARBA" id="ARBA00035408"/>
    </source>
</evidence>
<dbReference type="GO" id="GO:0003723">
    <property type="term" value="F:RNA binding"/>
    <property type="evidence" value="ECO:0007669"/>
    <property type="project" value="UniProtKB-KW"/>
</dbReference>
<dbReference type="InterPro" id="IPR005703">
    <property type="entry name" value="Ribosomal_uS3_euk/arc"/>
</dbReference>
<evidence type="ECO:0000256" key="3">
    <source>
        <dbReference type="ARBA" id="ARBA00022980"/>
    </source>
</evidence>
<evidence type="ECO:0000259" key="8">
    <source>
        <dbReference type="Pfam" id="PF00189"/>
    </source>
</evidence>
<dbReference type="Pfam" id="PF00189">
    <property type="entry name" value="Ribosomal_S3_C"/>
    <property type="match status" value="1"/>
</dbReference>
<dbReference type="InterPro" id="IPR019273">
    <property type="entry name" value="Lunapark_Znf"/>
</dbReference>
<dbReference type="InterPro" id="IPR036419">
    <property type="entry name" value="Ribosomal_S3_C_sf"/>
</dbReference>
<reference evidence="10 11" key="1">
    <citation type="submission" date="2016-04" db="EMBL/GenBank/DDBJ databases">
        <title>The genome of Intoshia linei affirms orthonectids as highly simplified spiralians.</title>
        <authorList>
            <person name="Mikhailov K.V."/>
            <person name="Slusarev G.S."/>
            <person name="Nikitin M.A."/>
            <person name="Logacheva M.D."/>
            <person name="Penin A."/>
            <person name="Aleoshin V."/>
            <person name="Panchin Y.V."/>
        </authorList>
    </citation>
    <scope>NUCLEOTIDE SEQUENCE [LARGE SCALE GENOMIC DNA]</scope>
    <source>
        <strain evidence="10">Intl2013</strain>
        <tissue evidence="10">Whole animal</tissue>
    </source>
</reference>
<name>A0A177B8L5_9BILA</name>
<comment type="similarity">
    <text evidence="1">Belongs to the universal ribosomal protein uS3 family.</text>
</comment>
<keyword evidence="11" id="KW-1185">Reference proteome</keyword>
<dbReference type="GO" id="GO:0022627">
    <property type="term" value="C:cytosolic small ribosomal subunit"/>
    <property type="evidence" value="ECO:0007669"/>
    <property type="project" value="TreeGrafter"/>
</dbReference>
<evidence type="ECO:0000256" key="2">
    <source>
        <dbReference type="ARBA" id="ARBA00022884"/>
    </source>
</evidence>
<dbReference type="AlphaFoldDB" id="A0A177B8L5"/>
<evidence type="ECO:0000313" key="11">
    <source>
        <dbReference type="Proteomes" id="UP000078046"/>
    </source>
</evidence>
<dbReference type="Proteomes" id="UP000078046">
    <property type="component" value="Unassembled WGS sequence"/>
</dbReference>
<keyword evidence="2" id="KW-0694">RNA-binding</keyword>
<feature type="compositionally biased region" description="Polar residues" evidence="7">
    <location>
        <begin position="422"/>
        <end position="436"/>
    </location>
</feature>
<gene>
    <name evidence="10" type="ORF">A3Q56_01613</name>
</gene>
<feature type="domain" description="Small ribosomal subunit protein uS3 C-terminal" evidence="8">
    <location>
        <begin position="104"/>
        <end position="186"/>
    </location>
</feature>
<feature type="region of interest" description="Disordered" evidence="7">
    <location>
        <begin position="414"/>
        <end position="436"/>
    </location>
</feature>
<dbReference type="PANTHER" id="PTHR11760">
    <property type="entry name" value="30S/40S RIBOSOMAL PROTEIN S3"/>
    <property type="match status" value="1"/>
</dbReference>
<organism evidence="10 11">
    <name type="scientific">Intoshia linei</name>
    <dbReference type="NCBI Taxonomy" id="1819745"/>
    <lineage>
        <taxon>Eukaryota</taxon>
        <taxon>Metazoa</taxon>
        <taxon>Spiralia</taxon>
        <taxon>Lophotrochozoa</taxon>
        <taxon>Mesozoa</taxon>
        <taxon>Orthonectida</taxon>
        <taxon>Rhopaluridae</taxon>
        <taxon>Intoshia</taxon>
    </lineage>
</organism>
<dbReference type="InterPro" id="IPR015946">
    <property type="entry name" value="KH_dom-like_a/b"/>
</dbReference>
<proteinExistence type="inferred from homology"/>
<accession>A0A177B8L5</accession>
<dbReference type="PANTHER" id="PTHR11760:SF32">
    <property type="entry name" value="SMALL RIBOSOMAL SUBUNIT PROTEIN US3"/>
    <property type="match status" value="1"/>
</dbReference>
<evidence type="ECO:0000256" key="1">
    <source>
        <dbReference type="ARBA" id="ARBA00010761"/>
    </source>
</evidence>
<evidence type="ECO:0000256" key="5">
    <source>
        <dbReference type="ARBA" id="ARBA00035257"/>
    </source>
</evidence>